<dbReference type="EMBL" id="FOQE01000001">
    <property type="protein sequence ID" value="SFH51736.1"/>
    <property type="molecule type" value="Genomic_DNA"/>
</dbReference>
<dbReference type="Gene3D" id="3.40.50.2300">
    <property type="match status" value="1"/>
</dbReference>
<dbReference type="InterPro" id="IPR008248">
    <property type="entry name" value="CheB-like"/>
</dbReference>
<protein>
    <recommendedName>
        <fullName evidence="5">Protein-glutamate methylesterase/protein-glutamine glutaminase</fullName>
        <ecNumber evidence="5">3.1.1.61</ecNumber>
        <ecNumber evidence="5">3.5.1.44</ecNumber>
    </recommendedName>
</protein>
<organism evidence="10 11">
    <name type="scientific">Pisciglobus halotolerans</name>
    <dbReference type="NCBI Taxonomy" id="745365"/>
    <lineage>
        <taxon>Bacteria</taxon>
        <taxon>Bacillati</taxon>
        <taxon>Bacillota</taxon>
        <taxon>Bacilli</taxon>
        <taxon>Lactobacillales</taxon>
        <taxon>Carnobacteriaceae</taxon>
    </lineage>
</organism>
<dbReference type="Gene3D" id="3.40.50.180">
    <property type="entry name" value="Methylesterase CheB, C-terminal domain"/>
    <property type="match status" value="1"/>
</dbReference>
<dbReference type="GO" id="GO:0006935">
    <property type="term" value="P:chemotaxis"/>
    <property type="evidence" value="ECO:0007669"/>
    <property type="project" value="UniProtKB-UniRule"/>
</dbReference>
<comment type="domain">
    <text evidence="5">Contains a C-terminal catalytic domain, and an N-terminal region which modulates catalytic activity.</text>
</comment>
<dbReference type="AlphaFoldDB" id="A0A1I3APL5"/>
<comment type="catalytic activity">
    <reaction evidence="4 5">
        <text>[protein]-L-glutamate 5-O-methyl ester + H2O = L-glutamyl-[protein] + methanol + H(+)</text>
        <dbReference type="Rhea" id="RHEA:23236"/>
        <dbReference type="Rhea" id="RHEA-COMP:10208"/>
        <dbReference type="Rhea" id="RHEA-COMP:10311"/>
        <dbReference type="ChEBI" id="CHEBI:15377"/>
        <dbReference type="ChEBI" id="CHEBI:15378"/>
        <dbReference type="ChEBI" id="CHEBI:17790"/>
        <dbReference type="ChEBI" id="CHEBI:29973"/>
        <dbReference type="ChEBI" id="CHEBI:82795"/>
        <dbReference type="EC" id="3.1.1.61"/>
    </reaction>
</comment>
<keyword evidence="1 5" id="KW-0963">Cytoplasm</keyword>
<evidence type="ECO:0000256" key="1">
    <source>
        <dbReference type="ARBA" id="ARBA00022490"/>
    </source>
</evidence>
<dbReference type="PROSITE" id="PS50122">
    <property type="entry name" value="CHEB"/>
    <property type="match status" value="1"/>
</dbReference>
<dbReference type="PROSITE" id="PS50110">
    <property type="entry name" value="RESPONSE_REGULATORY"/>
    <property type="match status" value="1"/>
</dbReference>
<dbReference type="EC" id="3.1.1.61" evidence="5"/>
<dbReference type="GO" id="GO:0008984">
    <property type="term" value="F:protein-glutamate methylesterase activity"/>
    <property type="evidence" value="ECO:0007669"/>
    <property type="project" value="UniProtKB-UniRule"/>
</dbReference>
<keyword evidence="11" id="KW-1185">Reference proteome</keyword>
<dbReference type="HAMAP" id="MF_00099">
    <property type="entry name" value="CheB_chemtxs"/>
    <property type="match status" value="1"/>
</dbReference>
<evidence type="ECO:0000256" key="4">
    <source>
        <dbReference type="ARBA" id="ARBA00048267"/>
    </source>
</evidence>
<evidence type="ECO:0000259" key="9">
    <source>
        <dbReference type="PROSITE" id="PS50122"/>
    </source>
</evidence>
<dbReference type="SUPFAM" id="SSF52738">
    <property type="entry name" value="Methylesterase CheB, C-terminal domain"/>
    <property type="match status" value="1"/>
</dbReference>
<keyword evidence="2 5" id="KW-0145">Chemotaxis</keyword>
<dbReference type="Pfam" id="PF00072">
    <property type="entry name" value="Response_reg"/>
    <property type="match status" value="1"/>
</dbReference>
<dbReference type="OrthoDB" id="9759232at2"/>
<dbReference type="InterPro" id="IPR035909">
    <property type="entry name" value="CheB_C"/>
</dbReference>
<dbReference type="CDD" id="cd17541">
    <property type="entry name" value="REC_CheB-like"/>
    <property type="match status" value="1"/>
</dbReference>
<evidence type="ECO:0000259" key="8">
    <source>
        <dbReference type="PROSITE" id="PS50110"/>
    </source>
</evidence>
<dbReference type="GO" id="GO:0000156">
    <property type="term" value="F:phosphorelay response regulator activity"/>
    <property type="evidence" value="ECO:0007669"/>
    <property type="project" value="InterPro"/>
</dbReference>
<evidence type="ECO:0000256" key="7">
    <source>
        <dbReference type="PROSITE-ProRule" id="PRU00169"/>
    </source>
</evidence>
<evidence type="ECO:0000256" key="5">
    <source>
        <dbReference type="HAMAP-Rule" id="MF_00099"/>
    </source>
</evidence>
<keyword evidence="3 5" id="KW-0378">Hydrolase</keyword>
<dbReference type="NCBIfam" id="NF001965">
    <property type="entry name" value="PRK00742.1"/>
    <property type="match status" value="1"/>
</dbReference>
<gene>
    <name evidence="5" type="primary">cheB</name>
    <name evidence="10" type="ORF">SAMN04489868_10187</name>
</gene>
<accession>A0A1I3APL5</accession>
<name>A0A1I3APL5_9LACT</name>
<evidence type="ECO:0000256" key="3">
    <source>
        <dbReference type="ARBA" id="ARBA00022801"/>
    </source>
</evidence>
<dbReference type="GO" id="GO:0050568">
    <property type="term" value="F:protein-glutamine glutaminase activity"/>
    <property type="evidence" value="ECO:0007669"/>
    <property type="project" value="UniProtKB-UniRule"/>
</dbReference>
<dbReference type="InterPro" id="IPR000673">
    <property type="entry name" value="Sig_transdc_resp-reg_Me-estase"/>
</dbReference>
<dbReference type="PANTHER" id="PTHR42872:SF6">
    <property type="entry name" value="PROTEIN-GLUTAMATE METHYLESTERASE_PROTEIN-GLUTAMINE GLUTAMINASE"/>
    <property type="match status" value="1"/>
</dbReference>
<feature type="domain" description="CheB-type methylesterase" evidence="9">
    <location>
        <begin position="150"/>
        <end position="337"/>
    </location>
</feature>
<evidence type="ECO:0000256" key="6">
    <source>
        <dbReference type="PROSITE-ProRule" id="PRU00050"/>
    </source>
</evidence>
<dbReference type="PIRSF" id="PIRSF000876">
    <property type="entry name" value="RR_chemtxs_CheB"/>
    <property type="match status" value="1"/>
</dbReference>
<feature type="active site" evidence="5 6">
    <location>
        <position position="189"/>
    </location>
</feature>
<dbReference type="Pfam" id="PF01339">
    <property type="entry name" value="CheB_methylest"/>
    <property type="match status" value="1"/>
</dbReference>
<dbReference type="GO" id="GO:0005737">
    <property type="term" value="C:cytoplasm"/>
    <property type="evidence" value="ECO:0007669"/>
    <property type="project" value="UniProtKB-SubCell"/>
</dbReference>
<sequence length="337" mass="36545">MNKKILLVDDSPFMRKIMSDLISEIDGLSISSTARNGRDALKQLAGSQPDVVLMDVQMPGLNGLDTLAMIREAYQLPVMMMSADSSKDLTIEALERGAIDFIEKPKDLRRYADDFKAVVAEKMRVLDRTTVPSQIKPLVSMKKESAETVDFQQTEAIVIGASTGGPKALLTLIRNLPAKVTLPIFIVQHMPAGFTASFAERLNKETSATVVEATDGMPIQSGTIYIAPGDHHMEIHQNKICLHEGAKIHGVRPAVDLLFQSAATCYGAHLVGLILTGMGHDGTKGCSSIKKHGGFILAQDEETSVVYGMPGNAVKQGMVDQSVSLTKLSEWINWIIG</sequence>
<evidence type="ECO:0000313" key="11">
    <source>
        <dbReference type="Proteomes" id="UP000198668"/>
    </source>
</evidence>
<evidence type="ECO:0000256" key="2">
    <source>
        <dbReference type="ARBA" id="ARBA00022500"/>
    </source>
</evidence>
<keyword evidence="5 7" id="KW-0597">Phosphoprotein</keyword>
<feature type="domain" description="Response regulatory" evidence="8">
    <location>
        <begin position="4"/>
        <end position="119"/>
    </location>
</feature>
<evidence type="ECO:0000313" key="10">
    <source>
        <dbReference type="EMBL" id="SFH51736.1"/>
    </source>
</evidence>
<comment type="similarity">
    <text evidence="5">Belongs to the CheB family.</text>
</comment>
<feature type="active site" evidence="5 6">
    <location>
        <position position="162"/>
    </location>
</feature>
<reference evidence="10 11" key="1">
    <citation type="submission" date="2016-10" db="EMBL/GenBank/DDBJ databases">
        <authorList>
            <person name="de Groot N.N."/>
        </authorList>
    </citation>
    <scope>NUCLEOTIDE SEQUENCE [LARGE SCALE GENOMIC DNA]</scope>
    <source>
        <strain evidence="10 11">DSM 27630</strain>
    </source>
</reference>
<comment type="subcellular location">
    <subcellularLocation>
        <location evidence="5">Cytoplasm</location>
    </subcellularLocation>
</comment>
<dbReference type="InterPro" id="IPR011006">
    <property type="entry name" value="CheY-like_superfamily"/>
</dbReference>
<feature type="active site" evidence="5 6">
    <location>
        <position position="281"/>
    </location>
</feature>
<dbReference type="SMART" id="SM00448">
    <property type="entry name" value="REC"/>
    <property type="match status" value="1"/>
</dbReference>
<dbReference type="RefSeq" id="WP_092090785.1">
    <property type="nucleotide sequence ID" value="NZ_FOQE01000001.1"/>
</dbReference>
<dbReference type="InterPro" id="IPR001789">
    <property type="entry name" value="Sig_transdc_resp-reg_receiver"/>
</dbReference>
<dbReference type="SUPFAM" id="SSF52172">
    <property type="entry name" value="CheY-like"/>
    <property type="match status" value="1"/>
</dbReference>
<feature type="modified residue" description="4-aspartylphosphate" evidence="5 7">
    <location>
        <position position="55"/>
    </location>
</feature>
<dbReference type="PANTHER" id="PTHR42872">
    <property type="entry name" value="PROTEIN-GLUTAMATE METHYLESTERASE/PROTEIN-GLUTAMINE GLUTAMINASE"/>
    <property type="match status" value="1"/>
</dbReference>
<comment type="catalytic activity">
    <reaction evidence="5">
        <text>L-glutaminyl-[protein] + H2O = L-glutamyl-[protein] + NH4(+)</text>
        <dbReference type="Rhea" id="RHEA:16441"/>
        <dbReference type="Rhea" id="RHEA-COMP:10207"/>
        <dbReference type="Rhea" id="RHEA-COMP:10208"/>
        <dbReference type="ChEBI" id="CHEBI:15377"/>
        <dbReference type="ChEBI" id="CHEBI:28938"/>
        <dbReference type="ChEBI" id="CHEBI:29973"/>
        <dbReference type="ChEBI" id="CHEBI:30011"/>
        <dbReference type="EC" id="3.5.1.44"/>
    </reaction>
</comment>
<comment type="PTM">
    <text evidence="5">Phosphorylated by CheA. Phosphorylation of the N-terminal regulatory domain activates the methylesterase activity.</text>
</comment>
<comment type="function">
    <text evidence="5">Involved in chemotaxis. Part of a chemotaxis signal transduction system that modulates chemotaxis in response to various stimuli. Catalyzes the demethylation of specific methylglutamate residues introduced into the chemoreceptors (methyl-accepting chemotaxis proteins or MCP) by CheR. Also mediates the irreversible deamidation of specific glutamine residues to glutamic acid.</text>
</comment>
<proteinExistence type="inferred from homology"/>
<dbReference type="EC" id="3.5.1.44" evidence="5"/>
<dbReference type="CDD" id="cd16432">
    <property type="entry name" value="CheB_Rec"/>
    <property type="match status" value="1"/>
</dbReference>
<dbReference type="Proteomes" id="UP000198668">
    <property type="component" value="Unassembled WGS sequence"/>
</dbReference>